<dbReference type="AlphaFoldDB" id="A0A5C3MT44"/>
<evidence type="ECO:0000313" key="1">
    <source>
        <dbReference type="EMBL" id="TFK48240.1"/>
    </source>
</evidence>
<sequence>MAPPKDTSAPPTSNVGVFSITRSTTIEAPREKIWGIVLDFPKYKDWNPFARGQSLVDKSKKPLEDQTPAPGKHLLISFNMPPTLDASVQSKHAFEYVTNVDHANYRISWRNVDMPAWLLWADRWQTLEEEADGKVKYTTFEVFGGIMAYIVKWFMRGHLEEAFEAMGKGLKERAEQKEGATEQV</sequence>
<reference evidence="1 2" key="1">
    <citation type="journal article" date="2019" name="Nat. Ecol. Evol.">
        <title>Megaphylogeny resolves global patterns of mushroom evolution.</title>
        <authorList>
            <person name="Varga T."/>
            <person name="Krizsan K."/>
            <person name="Foldi C."/>
            <person name="Dima B."/>
            <person name="Sanchez-Garcia M."/>
            <person name="Sanchez-Ramirez S."/>
            <person name="Szollosi G.J."/>
            <person name="Szarkandi J.G."/>
            <person name="Papp V."/>
            <person name="Albert L."/>
            <person name="Andreopoulos W."/>
            <person name="Angelini C."/>
            <person name="Antonin V."/>
            <person name="Barry K.W."/>
            <person name="Bougher N.L."/>
            <person name="Buchanan P."/>
            <person name="Buyck B."/>
            <person name="Bense V."/>
            <person name="Catcheside P."/>
            <person name="Chovatia M."/>
            <person name="Cooper J."/>
            <person name="Damon W."/>
            <person name="Desjardin D."/>
            <person name="Finy P."/>
            <person name="Geml J."/>
            <person name="Haridas S."/>
            <person name="Hughes K."/>
            <person name="Justo A."/>
            <person name="Karasinski D."/>
            <person name="Kautmanova I."/>
            <person name="Kiss B."/>
            <person name="Kocsube S."/>
            <person name="Kotiranta H."/>
            <person name="LaButti K.M."/>
            <person name="Lechner B.E."/>
            <person name="Liimatainen K."/>
            <person name="Lipzen A."/>
            <person name="Lukacs Z."/>
            <person name="Mihaltcheva S."/>
            <person name="Morgado L.N."/>
            <person name="Niskanen T."/>
            <person name="Noordeloos M.E."/>
            <person name="Ohm R.A."/>
            <person name="Ortiz-Santana B."/>
            <person name="Ovrebo C."/>
            <person name="Racz N."/>
            <person name="Riley R."/>
            <person name="Savchenko A."/>
            <person name="Shiryaev A."/>
            <person name="Soop K."/>
            <person name="Spirin V."/>
            <person name="Szebenyi C."/>
            <person name="Tomsovsky M."/>
            <person name="Tulloss R.E."/>
            <person name="Uehling J."/>
            <person name="Grigoriev I.V."/>
            <person name="Vagvolgyi C."/>
            <person name="Papp T."/>
            <person name="Martin F.M."/>
            <person name="Miettinen O."/>
            <person name="Hibbett D.S."/>
            <person name="Nagy L.G."/>
        </authorList>
    </citation>
    <scope>NUCLEOTIDE SEQUENCE [LARGE SCALE GENOMIC DNA]</scope>
    <source>
        <strain evidence="1 2">OMC1185</strain>
    </source>
</reference>
<dbReference type="OrthoDB" id="509124at2759"/>
<dbReference type="PANTHER" id="PTHR36166">
    <property type="entry name" value="CHROMOSOME 9, WHOLE GENOME SHOTGUN SEQUENCE"/>
    <property type="match status" value="1"/>
</dbReference>
<dbReference type="InterPro" id="IPR019587">
    <property type="entry name" value="Polyketide_cyclase/dehydratase"/>
</dbReference>
<keyword evidence="2" id="KW-1185">Reference proteome</keyword>
<organism evidence="1 2">
    <name type="scientific">Heliocybe sulcata</name>
    <dbReference type="NCBI Taxonomy" id="5364"/>
    <lineage>
        <taxon>Eukaryota</taxon>
        <taxon>Fungi</taxon>
        <taxon>Dikarya</taxon>
        <taxon>Basidiomycota</taxon>
        <taxon>Agaricomycotina</taxon>
        <taxon>Agaricomycetes</taxon>
        <taxon>Gloeophyllales</taxon>
        <taxon>Gloeophyllaceae</taxon>
        <taxon>Heliocybe</taxon>
    </lineage>
</organism>
<dbReference type="Proteomes" id="UP000305948">
    <property type="component" value="Unassembled WGS sequence"/>
</dbReference>
<dbReference type="SUPFAM" id="SSF55961">
    <property type="entry name" value="Bet v1-like"/>
    <property type="match status" value="1"/>
</dbReference>
<evidence type="ECO:0000313" key="2">
    <source>
        <dbReference type="Proteomes" id="UP000305948"/>
    </source>
</evidence>
<gene>
    <name evidence="1" type="ORF">OE88DRAFT_1664710</name>
</gene>
<dbReference type="CDD" id="cd07822">
    <property type="entry name" value="SRPBCC_4"/>
    <property type="match status" value="1"/>
</dbReference>
<dbReference type="Gene3D" id="3.30.530.20">
    <property type="match status" value="1"/>
</dbReference>
<dbReference type="PANTHER" id="PTHR36166:SF1">
    <property type="entry name" value="SRPBCC DOMAIN-CONTAINING PROTEIN"/>
    <property type="match status" value="1"/>
</dbReference>
<protein>
    <recommendedName>
        <fullName evidence="3">Coenzyme Q-binding protein COQ10 START domain-containing protein</fullName>
    </recommendedName>
</protein>
<name>A0A5C3MT44_9AGAM</name>
<dbReference type="EMBL" id="ML213520">
    <property type="protein sequence ID" value="TFK48240.1"/>
    <property type="molecule type" value="Genomic_DNA"/>
</dbReference>
<evidence type="ECO:0008006" key="3">
    <source>
        <dbReference type="Google" id="ProtNLM"/>
    </source>
</evidence>
<proteinExistence type="predicted"/>
<accession>A0A5C3MT44</accession>
<dbReference type="Pfam" id="PF10604">
    <property type="entry name" value="Polyketide_cyc2"/>
    <property type="match status" value="1"/>
</dbReference>
<dbReference type="InterPro" id="IPR023393">
    <property type="entry name" value="START-like_dom_sf"/>
</dbReference>